<organism evidence="1 2">
    <name type="scientific">Hapsidospora chrysogenum (strain ATCC 11550 / CBS 779.69 / DSM 880 / IAM 14645 / JCM 23072 / IMI 49137)</name>
    <name type="common">Acremonium chrysogenum</name>
    <dbReference type="NCBI Taxonomy" id="857340"/>
    <lineage>
        <taxon>Eukaryota</taxon>
        <taxon>Fungi</taxon>
        <taxon>Dikarya</taxon>
        <taxon>Ascomycota</taxon>
        <taxon>Pezizomycotina</taxon>
        <taxon>Sordariomycetes</taxon>
        <taxon>Hypocreomycetidae</taxon>
        <taxon>Hypocreales</taxon>
        <taxon>Bionectriaceae</taxon>
        <taxon>Hapsidospora</taxon>
    </lineage>
</organism>
<dbReference type="CDD" id="cd09620">
    <property type="entry name" value="CBM9_like_3"/>
    <property type="match status" value="1"/>
</dbReference>
<protein>
    <recommendedName>
        <fullName evidence="3">Carbohydrate-binding domain-containing protein</fullName>
    </recommendedName>
</protein>
<dbReference type="OrthoDB" id="61321at2759"/>
<name>A0A086TDE0_HAPC1</name>
<comment type="caution">
    <text evidence="1">The sequence shown here is derived from an EMBL/GenBank/DDBJ whole genome shotgun (WGS) entry which is preliminary data.</text>
</comment>
<proteinExistence type="predicted"/>
<accession>A0A086TDE0</accession>
<sequence>MRRDIILAVAGAAAVATASDTRTLTNNLLVPACPRKGTTTYKGRVPDQTKDFALTQVDMCYTDTAIAITFTAYNETNFYFDPEQGTNDDIWEYEVMEAFIHHGTEDPQTYLEFEVNPNNVTYQSFIYNPSEVRAEGAPFDHFFVSDPAGDGFTAKTTLDKEAETWVSDVEIPLALFNVKNGKAKGTKWRMQFLRTITSPDTFPNQELGAWNPPDEANFHITRFMGRVLFI</sequence>
<evidence type="ECO:0008006" key="3">
    <source>
        <dbReference type="Google" id="ProtNLM"/>
    </source>
</evidence>
<dbReference type="Proteomes" id="UP000029964">
    <property type="component" value="Unassembled WGS sequence"/>
</dbReference>
<dbReference type="HOGENOM" id="CLU_083103_0_0_1"/>
<gene>
    <name evidence="1" type="ORF">ACRE_017950</name>
</gene>
<evidence type="ECO:0000313" key="2">
    <source>
        <dbReference type="Proteomes" id="UP000029964"/>
    </source>
</evidence>
<dbReference type="STRING" id="857340.A0A086TDE0"/>
<dbReference type="Gene3D" id="2.60.40.1190">
    <property type="match status" value="1"/>
</dbReference>
<dbReference type="SUPFAM" id="SSF49344">
    <property type="entry name" value="CBD9-like"/>
    <property type="match status" value="1"/>
</dbReference>
<reference evidence="2" key="1">
    <citation type="journal article" date="2014" name="Genome Announc.">
        <title>Genome sequence and annotation of Acremonium chrysogenum, producer of the beta-lactam antibiotic cephalosporin C.</title>
        <authorList>
            <person name="Terfehr D."/>
            <person name="Dahlmann T.A."/>
            <person name="Specht T."/>
            <person name="Zadra I."/>
            <person name="Kuernsteiner H."/>
            <person name="Kueck U."/>
        </authorList>
    </citation>
    <scope>NUCLEOTIDE SEQUENCE [LARGE SCALE GENOMIC DNA]</scope>
    <source>
        <strain evidence="2">ATCC 11550 / CBS 779.69 / DSM 880 / IAM 14645 / JCM 23072 / IMI 49137</strain>
    </source>
</reference>
<keyword evidence="2" id="KW-1185">Reference proteome</keyword>
<dbReference type="AlphaFoldDB" id="A0A086TDE0"/>
<evidence type="ECO:0000313" key="1">
    <source>
        <dbReference type="EMBL" id="KFH47372.1"/>
    </source>
</evidence>
<dbReference type="EMBL" id="JPKY01000010">
    <property type="protein sequence ID" value="KFH47372.1"/>
    <property type="molecule type" value="Genomic_DNA"/>
</dbReference>